<dbReference type="RefSeq" id="WP_184832003.1">
    <property type="nucleotide sequence ID" value="NZ_JACHMN010000001.1"/>
</dbReference>
<proteinExistence type="predicted"/>
<evidence type="ECO:0000313" key="2">
    <source>
        <dbReference type="EMBL" id="MBB5867365.1"/>
    </source>
</evidence>
<accession>A0A841BIC4</accession>
<feature type="compositionally biased region" description="Basic and acidic residues" evidence="1">
    <location>
        <begin position="191"/>
        <end position="208"/>
    </location>
</feature>
<dbReference type="AlphaFoldDB" id="A0A841BIC4"/>
<comment type="caution">
    <text evidence="2">The sequence shown here is derived from an EMBL/GenBank/DDBJ whole genome shotgun (WGS) entry which is preliminary data.</text>
</comment>
<organism evidence="2 3">
    <name type="scientific">Allocatelliglobosispora scoriae</name>
    <dbReference type="NCBI Taxonomy" id="643052"/>
    <lineage>
        <taxon>Bacteria</taxon>
        <taxon>Bacillati</taxon>
        <taxon>Actinomycetota</taxon>
        <taxon>Actinomycetes</taxon>
        <taxon>Micromonosporales</taxon>
        <taxon>Micromonosporaceae</taxon>
        <taxon>Allocatelliglobosispora</taxon>
    </lineage>
</organism>
<feature type="region of interest" description="Disordered" evidence="1">
    <location>
        <begin position="187"/>
        <end position="208"/>
    </location>
</feature>
<gene>
    <name evidence="2" type="ORF">F4553_000744</name>
</gene>
<sequence length="342" mass="35193">MPANPVTRYVFDLDDIDAIAVALRSAAGDLTAAAGSVRAAGATAANLPGVGPDVAAICAGVAAQLRTATTGLHADARWLAGTAGALARLDAGIWTSKKLTGAIRFVRAEHDLQHELGARDTRTRRATRIAGVAVDLFGLDVTGSKLPALARRAYRNLTAYPSIDRAAWNLRYAAAWYAVSAKDALAARRPPRADPDRPRRPGWAERVAGDGRGAGRLRRLMTYAVPGASAAALVVDVNQLATQQHRGARGVLEFSRDATSTVSSSIHLASDGLLLFGPPGAAADKLVDAGTLVTLDSAVLAADAVDYLVFDKGDDIVHAVGDGAGAVIDGAGDALDAIGGLL</sequence>
<protein>
    <submittedName>
        <fullName evidence="2">Uncharacterized protein</fullName>
    </submittedName>
</protein>
<dbReference type="EMBL" id="JACHMN010000001">
    <property type="protein sequence ID" value="MBB5867365.1"/>
    <property type="molecule type" value="Genomic_DNA"/>
</dbReference>
<name>A0A841BIC4_9ACTN</name>
<keyword evidence="3" id="KW-1185">Reference proteome</keyword>
<dbReference type="Proteomes" id="UP000587527">
    <property type="component" value="Unassembled WGS sequence"/>
</dbReference>
<reference evidence="2 3" key="1">
    <citation type="submission" date="2020-08" db="EMBL/GenBank/DDBJ databases">
        <title>Sequencing the genomes of 1000 actinobacteria strains.</title>
        <authorList>
            <person name="Klenk H.-P."/>
        </authorList>
    </citation>
    <scope>NUCLEOTIDE SEQUENCE [LARGE SCALE GENOMIC DNA]</scope>
    <source>
        <strain evidence="2 3">DSM 45362</strain>
    </source>
</reference>
<evidence type="ECO:0000256" key="1">
    <source>
        <dbReference type="SAM" id="MobiDB-lite"/>
    </source>
</evidence>
<evidence type="ECO:0000313" key="3">
    <source>
        <dbReference type="Proteomes" id="UP000587527"/>
    </source>
</evidence>